<keyword evidence="1" id="KW-0472">Membrane</keyword>
<dbReference type="PANTHER" id="PTHR37308">
    <property type="entry name" value="INTEGRAL MEMBRANE PROTEIN"/>
    <property type="match status" value="1"/>
</dbReference>
<protein>
    <submittedName>
        <fullName evidence="2">DUF368 domain-containing protein</fullName>
    </submittedName>
</protein>
<dbReference type="Proteomes" id="UP001207337">
    <property type="component" value="Unassembled WGS sequence"/>
</dbReference>
<evidence type="ECO:0000256" key="1">
    <source>
        <dbReference type="SAM" id="Phobius"/>
    </source>
</evidence>
<name>A0ABT3Q1R2_9BACT</name>
<reference evidence="2 3" key="1">
    <citation type="submission" date="2021-11" db="EMBL/GenBank/DDBJ databases">
        <title>Aliifidinibius sp. nov., a new bacterium isolated from saline soil.</title>
        <authorList>
            <person name="Galisteo C."/>
            <person name="De La Haba R."/>
            <person name="Sanchez-Porro C."/>
            <person name="Ventosa A."/>
        </authorList>
    </citation>
    <scope>NUCLEOTIDE SEQUENCE [LARGE SCALE GENOMIC DNA]</scope>
    <source>
        <strain evidence="2 3">KACC 190600</strain>
    </source>
</reference>
<evidence type="ECO:0000313" key="2">
    <source>
        <dbReference type="EMBL" id="MCW9713958.1"/>
    </source>
</evidence>
<gene>
    <name evidence="2" type="ORF">LQ318_13690</name>
</gene>
<keyword evidence="1" id="KW-1133">Transmembrane helix</keyword>
<comment type="caution">
    <text evidence="2">The sequence shown here is derived from an EMBL/GenBank/DDBJ whole genome shotgun (WGS) entry which is preliminary data.</text>
</comment>
<proteinExistence type="predicted"/>
<sequence length="379" mass="42348">MPETKQKSADDNQTPTSWKEAPFLLIKGFLMGSADVVPGVSGGTMALIVGIYTRLIDAIRSFDYSFIKRLVTLKFRQALSEVEWKFMVMLLAGMACAVFFFTKIVPLQVYMFTDPELVYGLFFGLIVGSIFVLAKAIEGFNWLHGLLIALGTIVGFWVVTLVPTATPESSWFIFISGSIAICAMILPGISGSYILLILRKYDYILSEIGKLGTLDTFSSLINLLPFGLGAIFGLVLFSRILSWLLNRYEAQTLAILIGFLIGSLYVIWPYQDRTYSEIVTKEEVLAYNSSKVQELLSKTPNKQQPEYDRLGEITNPDAELDRLKKVKVETVKQKLIRSEPFVPYITVEGVKTDHFYSGIWGMIIGLFMVVGVDSLRAKG</sequence>
<feature type="transmembrane region" description="Helical" evidence="1">
    <location>
        <begin position="117"/>
        <end position="134"/>
    </location>
</feature>
<dbReference type="Pfam" id="PF04018">
    <property type="entry name" value="VCA0040-like"/>
    <property type="match status" value="1"/>
</dbReference>
<feature type="transmembrane region" description="Helical" evidence="1">
    <location>
        <begin position="219"/>
        <end position="244"/>
    </location>
</feature>
<feature type="transmembrane region" description="Helical" evidence="1">
    <location>
        <begin position="171"/>
        <end position="198"/>
    </location>
</feature>
<organism evidence="2 3">
    <name type="scientific">Fodinibius salicampi</name>
    <dbReference type="NCBI Taxonomy" id="1920655"/>
    <lineage>
        <taxon>Bacteria</taxon>
        <taxon>Pseudomonadati</taxon>
        <taxon>Balneolota</taxon>
        <taxon>Balneolia</taxon>
        <taxon>Balneolales</taxon>
        <taxon>Balneolaceae</taxon>
        <taxon>Fodinibius</taxon>
    </lineage>
</organism>
<accession>A0ABT3Q1R2</accession>
<feature type="transmembrane region" description="Helical" evidence="1">
    <location>
        <begin position="355"/>
        <end position="372"/>
    </location>
</feature>
<feature type="transmembrane region" description="Helical" evidence="1">
    <location>
        <begin position="86"/>
        <end position="105"/>
    </location>
</feature>
<dbReference type="RefSeq" id="WP_265791013.1">
    <property type="nucleotide sequence ID" value="NZ_BAABRS010000004.1"/>
</dbReference>
<dbReference type="EMBL" id="JAJNDC010000004">
    <property type="protein sequence ID" value="MCW9713958.1"/>
    <property type="molecule type" value="Genomic_DNA"/>
</dbReference>
<feature type="transmembrane region" description="Helical" evidence="1">
    <location>
        <begin position="146"/>
        <end position="165"/>
    </location>
</feature>
<dbReference type="InterPro" id="IPR007163">
    <property type="entry name" value="VCA0040-like"/>
</dbReference>
<feature type="transmembrane region" description="Helical" evidence="1">
    <location>
        <begin position="250"/>
        <end position="268"/>
    </location>
</feature>
<evidence type="ECO:0000313" key="3">
    <source>
        <dbReference type="Proteomes" id="UP001207337"/>
    </source>
</evidence>
<dbReference type="PANTHER" id="PTHR37308:SF1">
    <property type="entry name" value="POLYPRENYL-PHOSPHATE TRANSPORTER"/>
    <property type="match status" value="1"/>
</dbReference>
<keyword evidence="1" id="KW-0812">Transmembrane</keyword>
<keyword evidence="3" id="KW-1185">Reference proteome</keyword>